<evidence type="ECO:0000313" key="11">
    <source>
        <dbReference type="WBParaSite" id="SRDH1_44790.1"/>
    </source>
</evidence>
<feature type="compositionally biased region" description="Low complexity" evidence="6">
    <location>
        <begin position="986"/>
        <end position="1003"/>
    </location>
</feature>
<feature type="compositionally biased region" description="Low complexity" evidence="6">
    <location>
        <begin position="238"/>
        <end position="262"/>
    </location>
</feature>
<dbReference type="Proteomes" id="UP000050792">
    <property type="component" value="Unassembled WGS sequence"/>
</dbReference>
<comment type="subcellular location">
    <subcellularLocation>
        <location evidence="1">Endomembrane system</location>
    </subcellularLocation>
</comment>
<proteinExistence type="predicted"/>
<evidence type="ECO:0000256" key="6">
    <source>
        <dbReference type="SAM" id="MobiDB-lite"/>
    </source>
</evidence>
<sequence>MGFMSFLFFLLIYAQCLVVKLSEGDLNGLDNAEDFVGDRSKYYDIKDNVNPGDKDAQSIRNFETHTTSVDQENVVLSQRASGPLDSSDNQESSGEDHLSAGLDHKNVRESILKELPSLDSVAAEGINTHEIPTFNEFHAMVSERSQPRKGQDCEVVENVGVTNPDYDINIEQKIKASQIPQGSEKVLQTHVDVNPSVKSSRNQIVQDVPEKSVFTHHSSFSDNIKKDSASEQHQSLQTNSVVTSNSETNSKSSSHVSSQPVITTTTSATTTITNNDAVHTPGKIDLTLRRNVASVACGAKMLGFSRAIKNPEAVLNENNDEYMNVPCSEEKWLVLEVCQPVQLRTIELANYELFSSRLKSFRVYANDRYPAKSWELIGTFTARDVKGIQSFSVVGGKMIKYVKFELIEHYGSEHYCPLTMIRIFGLGSDDLDDDDDVDDVDVRLMNVPETTSNHDSTITPTQDKNQHLENHENDIITKDNAKNERKDDQTSLNTTSSNDGMYDTTGITEDNNHHIVNVSTYDPEIKLTNSDLTSEDYPNNQNDDHDHKHIVDKLSNIDSTNSDSSVDSSTMYHTDDTASSDHHHKLLGDRSKKHSEQTTTGGSLENHNDNYKNKFCEKIDPVKALHKPFCPAGSILYRSINNINDHSTTTNCHTSKVTNSDSPTPHKSHFYPTVNIHDKASATMKLPSPIGQIGQNNKSLQNMNTVNLTSKLHNKLFNQVFNPMNLFTRLGNAIKHTIFGIFSQFFPSAKDTNNHYLILNDIVPTLENYHTINYLFNPMGLYNLLCNHSMMYLTMNQIKGLWYLRKCLRLLDIQYLSYSLKSLNIIHPMKIEECSRAINQLNLTMITNSQYGQPYYHWSIYELDKSIGYLFMAYQMMQHNQTLLQSSSSSSSYCIECTSFSYSSLYDGNDCCELFSWNWRTLNRLLWNNTIDNYMCLKLPSFLLLSSSFKSPIIHDLTDSTDNKRMFIDNYHHSADIVIHNINSKSSNSLTSSTSTSSSIKSLKMNRPHSHHDEALVVPAALGGSHRSTAYMRLNNRVRIIERNVSVSMRYLEELSQSYRRQMERLSRSFNLTYAWLKVTAHSAEERDRQQQHRISQLELQLNDLTARIKSRLSNSLPASSSSGQPDLTLTSSPLSSTTPSSSSSSESVVTTTTNTEGTISSSSNSKSSNLVTSLTSPPPLPDFESSLDWNPWLKSQHDDWYMIVDGDMVVSNNNEDVDDTEFESYDSYQTNDDVYLSRLDGTTGTLSKNYKEKFKQTTTGTTNSKSSDNNIISPDSSSVSNNPNEYNAKSLFDPYLSTRNYKHQHYDMESSSSSLFSEWKQFLLGFLWLEFSWPVWLYNFGIFIHNFCQMNTMILNIFSLVLLHLILASIVHFLIYWLWLRPKNHLISKFDTELLLSSLYQVLYCQKNHSNFNSCIVYFNSMNSTISTQHLTHLIPSININTTTTTNNDNDNAQTTDNITEHHDDEYDMKQSFDKASNFIFINTMITDNNGDNDNLHTTDNVTEHHNDEYDKKKSFGKVSNIILTNTMITTTTTTNDNNNSNNNNNNNNNNITVPKVLTCYQMNELSHIYKPTIEMTYDHLIIKTDLIDNDCSIKEIYRNPIVTNINDQCMNNNNNNDDVHSCCLIKEIQVNKIEDDDISSSQVKFDPQPKHVPSLLQLPTICSSSDNSQFNKDQLKCGENDSSQSSICQLNEFLPQECNKPSCRPSLNQNNNDLEPHLSMSTHLVMNSNLTPPTLIKKISKSMNNNHKRKHKRKRELNNNGFM</sequence>
<accession>A0AA85FEH3</accession>
<evidence type="ECO:0000256" key="8">
    <source>
        <dbReference type="SAM" id="SignalP"/>
    </source>
</evidence>
<dbReference type="PANTHER" id="PTHR12953">
    <property type="entry name" value="MEMBRANE PROTEIN CH1 RELATED"/>
    <property type="match status" value="1"/>
</dbReference>
<feature type="compositionally biased region" description="Polar residues" evidence="6">
    <location>
        <begin position="449"/>
        <end position="463"/>
    </location>
</feature>
<feature type="region of interest" description="Disordered" evidence="6">
    <location>
        <begin position="1256"/>
        <end position="1286"/>
    </location>
</feature>
<feature type="signal peptide" evidence="8">
    <location>
        <begin position="1"/>
        <end position="16"/>
    </location>
</feature>
<evidence type="ECO:0000256" key="1">
    <source>
        <dbReference type="ARBA" id="ARBA00004308"/>
    </source>
</evidence>
<keyword evidence="10" id="KW-1185">Reference proteome</keyword>
<name>A0AA85FEH3_9TREM</name>
<feature type="compositionally biased region" description="Low complexity" evidence="6">
    <location>
        <begin position="556"/>
        <end position="570"/>
    </location>
</feature>
<protein>
    <recommendedName>
        <fullName evidence="9">SUN domain-containing protein</fullName>
    </recommendedName>
</protein>
<feature type="compositionally biased region" description="Polar residues" evidence="6">
    <location>
        <begin position="80"/>
        <end position="92"/>
    </location>
</feature>
<dbReference type="GO" id="GO:0016020">
    <property type="term" value="C:membrane"/>
    <property type="evidence" value="ECO:0007669"/>
    <property type="project" value="InterPro"/>
</dbReference>
<keyword evidence="8" id="KW-0732">Signal</keyword>
<dbReference type="WBParaSite" id="SRDH1_44790.1">
    <property type="protein sequence ID" value="SRDH1_44790.1"/>
    <property type="gene ID" value="SRDH1_44790"/>
</dbReference>
<dbReference type="PROSITE" id="PS51469">
    <property type="entry name" value="SUN"/>
    <property type="match status" value="1"/>
</dbReference>
<dbReference type="GO" id="GO:0034975">
    <property type="term" value="P:protein folding in endoplasmic reticulum"/>
    <property type="evidence" value="ECO:0007669"/>
    <property type="project" value="TreeGrafter"/>
</dbReference>
<keyword evidence="4 7" id="KW-0472">Membrane</keyword>
<reference evidence="11" key="2">
    <citation type="submission" date="2023-11" db="UniProtKB">
        <authorList>
            <consortium name="WormBaseParasite"/>
        </authorList>
    </citation>
    <scope>IDENTIFICATION</scope>
</reference>
<evidence type="ECO:0000256" key="3">
    <source>
        <dbReference type="ARBA" id="ARBA00022989"/>
    </source>
</evidence>
<dbReference type="InterPro" id="IPR012919">
    <property type="entry name" value="SUN_dom"/>
</dbReference>
<feature type="compositionally biased region" description="Polar residues" evidence="6">
    <location>
        <begin position="490"/>
        <end position="508"/>
    </location>
</feature>
<keyword evidence="3 7" id="KW-1133">Transmembrane helix</keyword>
<feature type="coiled-coil region" evidence="5">
    <location>
        <begin position="1088"/>
        <end position="1115"/>
    </location>
</feature>
<feature type="chain" id="PRO_5041686165" description="SUN domain-containing protein" evidence="8">
    <location>
        <begin position="17"/>
        <end position="1765"/>
    </location>
</feature>
<feature type="compositionally biased region" description="Basic and acidic residues" evidence="6">
    <location>
        <begin position="464"/>
        <end position="489"/>
    </location>
</feature>
<dbReference type="GO" id="GO:0012505">
    <property type="term" value="C:endomembrane system"/>
    <property type="evidence" value="ECO:0007669"/>
    <property type="project" value="UniProtKB-SubCell"/>
</dbReference>
<feature type="compositionally biased region" description="Basic and acidic residues" evidence="6">
    <location>
        <begin position="573"/>
        <end position="596"/>
    </location>
</feature>
<feature type="region of interest" description="Disordered" evidence="6">
    <location>
        <begin position="555"/>
        <end position="609"/>
    </location>
</feature>
<evidence type="ECO:0000256" key="7">
    <source>
        <dbReference type="SAM" id="Phobius"/>
    </source>
</evidence>
<keyword evidence="2 7" id="KW-0812">Transmembrane</keyword>
<dbReference type="GO" id="GO:0005737">
    <property type="term" value="C:cytoplasm"/>
    <property type="evidence" value="ECO:0007669"/>
    <property type="project" value="TreeGrafter"/>
</dbReference>
<feature type="compositionally biased region" description="Basic residues" evidence="6">
    <location>
        <begin position="1748"/>
        <end position="1757"/>
    </location>
</feature>
<feature type="region of interest" description="Disordered" evidence="6">
    <location>
        <begin position="1745"/>
        <end position="1765"/>
    </location>
</feature>
<evidence type="ECO:0000313" key="10">
    <source>
        <dbReference type="Proteomes" id="UP000050792"/>
    </source>
</evidence>
<dbReference type="PANTHER" id="PTHR12953:SF0">
    <property type="entry name" value="SUN DOMAIN-CONTAINING OSSIFICATION FACTOR"/>
    <property type="match status" value="1"/>
</dbReference>
<reference evidence="10" key="1">
    <citation type="submission" date="2022-06" db="EMBL/GenBank/DDBJ databases">
        <authorList>
            <person name="Berger JAMES D."/>
            <person name="Berger JAMES D."/>
        </authorList>
    </citation>
    <scope>NUCLEOTIDE SEQUENCE [LARGE SCALE GENOMIC DNA]</scope>
</reference>
<evidence type="ECO:0000256" key="5">
    <source>
        <dbReference type="SAM" id="Coils"/>
    </source>
</evidence>
<feature type="region of interest" description="Disordered" evidence="6">
    <location>
        <begin position="449"/>
        <end position="508"/>
    </location>
</feature>
<feature type="transmembrane region" description="Helical" evidence="7">
    <location>
        <begin position="1354"/>
        <end position="1380"/>
    </location>
</feature>
<evidence type="ECO:0000259" key="9">
    <source>
        <dbReference type="PROSITE" id="PS51469"/>
    </source>
</evidence>
<feature type="compositionally biased region" description="Low complexity" evidence="6">
    <location>
        <begin position="1115"/>
        <end position="1176"/>
    </location>
</feature>
<evidence type="ECO:0000256" key="2">
    <source>
        <dbReference type="ARBA" id="ARBA00022692"/>
    </source>
</evidence>
<organism evidence="10 11">
    <name type="scientific">Schistosoma rodhaini</name>
    <dbReference type="NCBI Taxonomy" id="6188"/>
    <lineage>
        <taxon>Eukaryota</taxon>
        <taxon>Metazoa</taxon>
        <taxon>Spiralia</taxon>
        <taxon>Lophotrochozoa</taxon>
        <taxon>Platyhelminthes</taxon>
        <taxon>Trematoda</taxon>
        <taxon>Digenea</taxon>
        <taxon>Strigeidida</taxon>
        <taxon>Schistosomatoidea</taxon>
        <taxon>Schistosomatidae</taxon>
        <taxon>Schistosoma</taxon>
    </lineage>
</organism>
<feature type="domain" description="SUN" evidence="9">
    <location>
        <begin position="257"/>
        <end position="428"/>
    </location>
</feature>
<feature type="region of interest" description="Disordered" evidence="6">
    <location>
        <begin position="986"/>
        <end position="1009"/>
    </location>
</feature>
<feature type="compositionally biased region" description="Low complexity" evidence="6">
    <location>
        <begin position="1264"/>
        <end position="1285"/>
    </location>
</feature>
<feature type="region of interest" description="Disordered" evidence="6">
    <location>
        <begin position="80"/>
        <end position="101"/>
    </location>
</feature>
<feature type="region of interest" description="Disordered" evidence="6">
    <location>
        <begin position="1115"/>
        <end position="1178"/>
    </location>
</feature>
<dbReference type="Pfam" id="PF07738">
    <property type="entry name" value="Sad1_UNC"/>
    <property type="match status" value="1"/>
</dbReference>
<feature type="transmembrane region" description="Helical" evidence="7">
    <location>
        <begin position="1323"/>
        <end position="1342"/>
    </location>
</feature>
<evidence type="ECO:0000256" key="4">
    <source>
        <dbReference type="ARBA" id="ARBA00023136"/>
    </source>
</evidence>
<keyword evidence="5" id="KW-0175">Coiled coil</keyword>
<dbReference type="InterPro" id="IPR045120">
    <property type="entry name" value="Suco/Slp1-like"/>
</dbReference>
<feature type="region of interest" description="Disordered" evidence="6">
    <location>
        <begin position="223"/>
        <end position="262"/>
    </location>
</feature>